<dbReference type="PANTHER" id="PTHR21666:SF270">
    <property type="entry name" value="MUREIN HYDROLASE ACTIVATOR ENVC"/>
    <property type="match status" value="1"/>
</dbReference>
<dbReference type="GO" id="GO:0016787">
    <property type="term" value="F:hydrolase activity"/>
    <property type="evidence" value="ECO:0007669"/>
    <property type="project" value="UniProtKB-KW"/>
</dbReference>
<comment type="caution">
    <text evidence="3">The sequence shown here is derived from an EMBL/GenBank/DDBJ whole genome shotgun (WGS) entry which is preliminary data.</text>
</comment>
<dbReference type="RefSeq" id="WP_305001187.1">
    <property type="nucleotide sequence ID" value="NZ_JAUQUB010000001.1"/>
</dbReference>
<accession>A0ABT9BIA6</accession>
<reference evidence="3 4" key="1">
    <citation type="submission" date="2023-07" db="EMBL/GenBank/DDBJ databases">
        <title>Protaetiibacter sp. nov WY-16 isolated from soil.</title>
        <authorList>
            <person name="Liu B."/>
            <person name="Wan Y."/>
        </authorList>
    </citation>
    <scope>NUCLEOTIDE SEQUENCE [LARGE SCALE GENOMIC DNA]</scope>
    <source>
        <strain evidence="3 4">WY-16</strain>
    </source>
</reference>
<keyword evidence="1" id="KW-0732">Signal</keyword>
<dbReference type="InterPro" id="IPR011055">
    <property type="entry name" value="Dup_hybrid_motif"/>
</dbReference>
<protein>
    <submittedName>
        <fullName evidence="3">M23 family metallopeptidase</fullName>
        <ecNumber evidence="3">3.4.-.-</ecNumber>
    </submittedName>
</protein>
<evidence type="ECO:0000259" key="2">
    <source>
        <dbReference type="Pfam" id="PF01551"/>
    </source>
</evidence>
<feature type="signal peptide" evidence="1">
    <location>
        <begin position="1"/>
        <end position="25"/>
    </location>
</feature>
<evidence type="ECO:0000313" key="4">
    <source>
        <dbReference type="Proteomes" id="UP001241072"/>
    </source>
</evidence>
<dbReference type="InterPro" id="IPR050570">
    <property type="entry name" value="Cell_wall_metabolism_enzyme"/>
</dbReference>
<organism evidence="3 4">
    <name type="scientific">Antiquaquibacter soli</name>
    <dbReference type="NCBI Taxonomy" id="3064523"/>
    <lineage>
        <taxon>Bacteria</taxon>
        <taxon>Bacillati</taxon>
        <taxon>Actinomycetota</taxon>
        <taxon>Actinomycetes</taxon>
        <taxon>Micrococcales</taxon>
        <taxon>Microbacteriaceae</taxon>
        <taxon>Antiquaquibacter</taxon>
    </lineage>
</organism>
<dbReference type="EMBL" id="JAUQUB010000001">
    <property type="protein sequence ID" value="MDO7880757.1"/>
    <property type="molecule type" value="Genomic_DNA"/>
</dbReference>
<dbReference type="Proteomes" id="UP001241072">
    <property type="component" value="Unassembled WGS sequence"/>
</dbReference>
<dbReference type="Pfam" id="PF01551">
    <property type="entry name" value="Peptidase_M23"/>
    <property type="match status" value="1"/>
</dbReference>
<evidence type="ECO:0000256" key="1">
    <source>
        <dbReference type="SAM" id="SignalP"/>
    </source>
</evidence>
<dbReference type="EC" id="3.4.-.-" evidence="3"/>
<feature type="domain" description="M23ase beta-sheet core" evidence="2">
    <location>
        <begin position="102"/>
        <end position="198"/>
    </location>
</feature>
<keyword evidence="3" id="KW-0378">Hydrolase</keyword>
<keyword evidence="4" id="KW-1185">Reference proteome</keyword>
<proteinExistence type="predicted"/>
<gene>
    <name evidence="3" type="ORF">Q5716_00785</name>
</gene>
<dbReference type="PANTHER" id="PTHR21666">
    <property type="entry name" value="PEPTIDASE-RELATED"/>
    <property type="match status" value="1"/>
</dbReference>
<dbReference type="SUPFAM" id="SSF51261">
    <property type="entry name" value="Duplicated hybrid motif"/>
    <property type="match status" value="1"/>
</dbReference>
<feature type="chain" id="PRO_5046273227" evidence="1">
    <location>
        <begin position="26"/>
        <end position="203"/>
    </location>
</feature>
<dbReference type="InterPro" id="IPR016047">
    <property type="entry name" value="M23ase_b-sheet_dom"/>
</dbReference>
<dbReference type="Gene3D" id="2.70.70.10">
    <property type="entry name" value="Glucose Permease (Domain IIA)"/>
    <property type="match status" value="1"/>
</dbReference>
<sequence length="203" mass="20941">MKRLVAFVSAAALGLTVMLPATAFADPEDLVPAQTYVPAGEAQTLVANQYDAAPLIRDSFSAEILKPPEPPQFTGTPIAGILTTWGCSAPVNDGFGPRESGMHNGIDVMCGHGTTVVASAAGTVIESELGGSWGQYIKIDHGGGIATLYSHLIEGSQMVAVGQVVAAGEPIGLVGATGNASVSHLHFEVWVDGIRVDPIPWLP</sequence>
<name>A0ABT9BIA6_9MICO</name>
<evidence type="ECO:0000313" key="3">
    <source>
        <dbReference type="EMBL" id="MDO7880757.1"/>
    </source>
</evidence>
<dbReference type="CDD" id="cd12797">
    <property type="entry name" value="M23_peptidase"/>
    <property type="match status" value="1"/>
</dbReference>